<sequence length="365" mass="40763">MVGNNFGHLNMADNQSKVWPVSNERPTMIKSLKLPRTTKVQVFDILDELRVETGGLLKVIPPSEIQLATTSRGYSENALCHPVARGAHADIYKATMLSGDTKNRAVVVKVFRQLHLQVEEGKRDHYNRRIRREYGVWSMLDHPNILHLEGLALLPALPSPGLVSEYKQHGDLLDFLKKNIKFDRLHMGRGVCSGLEYLHSQNVVHGNLIARKILVDLDPVTGQFYPLITAFGSSLVLATSGYTTSVDGAPFVERPPEILLHDGGPGIVTNKQVLAPASDVYSFSLILLLLVTGKAPYTQEKMPVFVLIARIVDDDRPLRPDPEKYPVLDSSYDFCWPIMQACWKAKKEDRITSGEAHSRLLTGVR</sequence>
<evidence type="ECO:0000313" key="2">
    <source>
        <dbReference type="EMBL" id="TEB23924.1"/>
    </source>
</evidence>
<name>A0A4Y7SQL4_COPMI</name>
<dbReference type="InterPro" id="IPR011009">
    <property type="entry name" value="Kinase-like_dom_sf"/>
</dbReference>
<dbReference type="GO" id="GO:0005524">
    <property type="term" value="F:ATP binding"/>
    <property type="evidence" value="ECO:0007669"/>
    <property type="project" value="InterPro"/>
</dbReference>
<protein>
    <submittedName>
        <fullName evidence="2">Kinase-like protein</fullName>
    </submittedName>
</protein>
<gene>
    <name evidence="2" type="ORF">FA13DRAFT_1797633</name>
</gene>
<organism evidence="2 3">
    <name type="scientific">Coprinellus micaceus</name>
    <name type="common">Glistening ink-cap mushroom</name>
    <name type="synonym">Coprinus micaceus</name>
    <dbReference type="NCBI Taxonomy" id="71717"/>
    <lineage>
        <taxon>Eukaryota</taxon>
        <taxon>Fungi</taxon>
        <taxon>Dikarya</taxon>
        <taxon>Basidiomycota</taxon>
        <taxon>Agaricomycotina</taxon>
        <taxon>Agaricomycetes</taxon>
        <taxon>Agaricomycetidae</taxon>
        <taxon>Agaricales</taxon>
        <taxon>Agaricineae</taxon>
        <taxon>Psathyrellaceae</taxon>
        <taxon>Coprinellus</taxon>
    </lineage>
</organism>
<dbReference type="EMBL" id="QPFP01000072">
    <property type="protein sequence ID" value="TEB23924.1"/>
    <property type="molecule type" value="Genomic_DNA"/>
</dbReference>
<dbReference type="OrthoDB" id="3260205at2759"/>
<dbReference type="STRING" id="71717.A0A4Y7SQL4"/>
<dbReference type="GO" id="GO:0004674">
    <property type="term" value="F:protein serine/threonine kinase activity"/>
    <property type="evidence" value="ECO:0007669"/>
    <property type="project" value="TreeGrafter"/>
</dbReference>
<dbReference type="InterPro" id="IPR001245">
    <property type="entry name" value="Ser-Thr/Tyr_kinase_cat_dom"/>
</dbReference>
<reference evidence="2 3" key="1">
    <citation type="journal article" date="2019" name="Nat. Ecol. Evol.">
        <title>Megaphylogeny resolves global patterns of mushroom evolution.</title>
        <authorList>
            <person name="Varga T."/>
            <person name="Krizsan K."/>
            <person name="Foldi C."/>
            <person name="Dima B."/>
            <person name="Sanchez-Garcia M."/>
            <person name="Sanchez-Ramirez S."/>
            <person name="Szollosi G.J."/>
            <person name="Szarkandi J.G."/>
            <person name="Papp V."/>
            <person name="Albert L."/>
            <person name="Andreopoulos W."/>
            <person name="Angelini C."/>
            <person name="Antonin V."/>
            <person name="Barry K.W."/>
            <person name="Bougher N.L."/>
            <person name="Buchanan P."/>
            <person name="Buyck B."/>
            <person name="Bense V."/>
            <person name="Catcheside P."/>
            <person name="Chovatia M."/>
            <person name="Cooper J."/>
            <person name="Damon W."/>
            <person name="Desjardin D."/>
            <person name="Finy P."/>
            <person name="Geml J."/>
            <person name="Haridas S."/>
            <person name="Hughes K."/>
            <person name="Justo A."/>
            <person name="Karasinski D."/>
            <person name="Kautmanova I."/>
            <person name="Kiss B."/>
            <person name="Kocsube S."/>
            <person name="Kotiranta H."/>
            <person name="LaButti K.M."/>
            <person name="Lechner B.E."/>
            <person name="Liimatainen K."/>
            <person name="Lipzen A."/>
            <person name="Lukacs Z."/>
            <person name="Mihaltcheva S."/>
            <person name="Morgado L.N."/>
            <person name="Niskanen T."/>
            <person name="Noordeloos M.E."/>
            <person name="Ohm R.A."/>
            <person name="Ortiz-Santana B."/>
            <person name="Ovrebo C."/>
            <person name="Racz N."/>
            <person name="Riley R."/>
            <person name="Savchenko A."/>
            <person name="Shiryaev A."/>
            <person name="Soop K."/>
            <person name="Spirin V."/>
            <person name="Szebenyi C."/>
            <person name="Tomsovsky M."/>
            <person name="Tulloss R.E."/>
            <person name="Uehling J."/>
            <person name="Grigoriev I.V."/>
            <person name="Vagvolgyi C."/>
            <person name="Papp T."/>
            <person name="Martin F.M."/>
            <person name="Miettinen O."/>
            <person name="Hibbett D.S."/>
            <person name="Nagy L.G."/>
        </authorList>
    </citation>
    <scope>NUCLEOTIDE SEQUENCE [LARGE SCALE GENOMIC DNA]</scope>
    <source>
        <strain evidence="2 3">FP101781</strain>
    </source>
</reference>
<evidence type="ECO:0000313" key="3">
    <source>
        <dbReference type="Proteomes" id="UP000298030"/>
    </source>
</evidence>
<dbReference type="InterPro" id="IPR051681">
    <property type="entry name" value="Ser/Thr_Kinases-Pseudokinases"/>
</dbReference>
<keyword evidence="3" id="KW-1185">Reference proteome</keyword>
<keyword evidence="2" id="KW-0808">Transferase</keyword>
<dbReference type="SUPFAM" id="SSF56112">
    <property type="entry name" value="Protein kinase-like (PK-like)"/>
    <property type="match status" value="1"/>
</dbReference>
<dbReference type="AlphaFoldDB" id="A0A4Y7SQL4"/>
<dbReference type="PROSITE" id="PS50011">
    <property type="entry name" value="PROTEIN_KINASE_DOM"/>
    <property type="match status" value="1"/>
</dbReference>
<dbReference type="Gene3D" id="1.10.510.10">
    <property type="entry name" value="Transferase(Phosphotransferase) domain 1"/>
    <property type="match status" value="1"/>
</dbReference>
<feature type="domain" description="Protein kinase" evidence="1">
    <location>
        <begin position="77"/>
        <end position="360"/>
    </location>
</feature>
<keyword evidence="2" id="KW-0418">Kinase</keyword>
<evidence type="ECO:0000259" key="1">
    <source>
        <dbReference type="PROSITE" id="PS50011"/>
    </source>
</evidence>
<dbReference type="InterPro" id="IPR000719">
    <property type="entry name" value="Prot_kinase_dom"/>
</dbReference>
<dbReference type="Pfam" id="PF07714">
    <property type="entry name" value="PK_Tyr_Ser-Thr"/>
    <property type="match status" value="1"/>
</dbReference>
<proteinExistence type="predicted"/>
<dbReference type="PANTHER" id="PTHR44329">
    <property type="entry name" value="SERINE/THREONINE-PROTEIN KINASE TNNI3K-RELATED"/>
    <property type="match status" value="1"/>
</dbReference>
<accession>A0A4Y7SQL4</accession>
<dbReference type="Proteomes" id="UP000298030">
    <property type="component" value="Unassembled WGS sequence"/>
</dbReference>
<comment type="caution">
    <text evidence="2">The sequence shown here is derived from an EMBL/GenBank/DDBJ whole genome shotgun (WGS) entry which is preliminary data.</text>
</comment>